<accession>A0A420FJW6</accession>
<proteinExistence type="predicted"/>
<evidence type="ECO:0000259" key="3">
    <source>
        <dbReference type="Pfam" id="PF16344"/>
    </source>
</evidence>
<dbReference type="EMBL" id="MCAQ01000026">
    <property type="protein sequence ID" value="RKF33232.1"/>
    <property type="molecule type" value="Genomic_DNA"/>
</dbReference>
<dbReference type="Pfam" id="PF16344">
    <property type="entry name" value="FecR_C"/>
    <property type="match status" value="1"/>
</dbReference>
<evidence type="ECO:0000259" key="2">
    <source>
        <dbReference type="Pfam" id="PF04773"/>
    </source>
</evidence>
<evidence type="ECO:0008006" key="6">
    <source>
        <dbReference type="Google" id="ProtNLM"/>
    </source>
</evidence>
<dbReference type="InterPro" id="IPR006860">
    <property type="entry name" value="FecR"/>
</dbReference>
<dbReference type="Proteomes" id="UP000286402">
    <property type="component" value="Unassembled WGS sequence"/>
</dbReference>
<sequence length="352" mass="39602">MKTQQDIKEIISRINQGTASEEDIVQFQLWYNSFDDKETILDSNLTAVEFKDKNWAEIHRRIAPTKVRRLQWAWGVAAALLLLSTAVVWIWSIQQKGNSNEVFRSAAWITDASGQTQEISSSLHDFLDSTSYVDLKEHHDLRTLATAAGEFTKVILPDGTKVSLNTGSKIVLSPDYAKAAQRTISLEGEAYFEVVTIPGRSFVVKTADQQIKVLGTKFNVSAYPSFDKTVTTLHEGKIELSNGNQKVILQPNNIVVNKDGALSLQRMVKLEKEAWRKLDFEFDNESIKTVLHQLSQWYGFELSYQSAVPNQHISGKIVNGTKTSDVLEIMKNLTNGNFQIKGNVLYVNFANN</sequence>
<keyword evidence="1" id="KW-0472">Membrane</keyword>
<evidence type="ECO:0000256" key="1">
    <source>
        <dbReference type="SAM" id="Phobius"/>
    </source>
</evidence>
<dbReference type="InterPro" id="IPR032508">
    <property type="entry name" value="FecR_C"/>
</dbReference>
<dbReference type="Pfam" id="PF04773">
    <property type="entry name" value="FecR"/>
    <property type="match status" value="1"/>
</dbReference>
<dbReference type="RefSeq" id="WP_120335509.1">
    <property type="nucleotide sequence ID" value="NZ_MCAQ01000026.1"/>
</dbReference>
<dbReference type="AlphaFoldDB" id="A0A420FJW6"/>
<gene>
    <name evidence="4" type="ORF">BCY89_13490</name>
</gene>
<dbReference type="Gene3D" id="2.60.120.1440">
    <property type="match status" value="1"/>
</dbReference>
<keyword evidence="1" id="KW-0812">Transmembrane</keyword>
<keyword evidence="5" id="KW-1185">Reference proteome</keyword>
<dbReference type="PANTHER" id="PTHR30273">
    <property type="entry name" value="PERIPLASMIC SIGNAL SENSOR AND SIGMA FACTOR ACTIVATOR FECR-RELATED"/>
    <property type="match status" value="1"/>
</dbReference>
<dbReference type="GO" id="GO:0016989">
    <property type="term" value="F:sigma factor antagonist activity"/>
    <property type="evidence" value="ECO:0007669"/>
    <property type="project" value="TreeGrafter"/>
</dbReference>
<protein>
    <recommendedName>
        <fullName evidence="6">FecR family protein</fullName>
    </recommendedName>
</protein>
<dbReference type="InterPro" id="IPR012373">
    <property type="entry name" value="Ferrdict_sens_TM"/>
</dbReference>
<feature type="domain" description="Protein FecR C-terminal" evidence="3">
    <location>
        <begin position="280"/>
        <end position="347"/>
    </location>
</feature>
<dbReference type="PIRSF" id="PIRSF018266">
    <property type="entry name" value="FecR"/>
    <property type="match status" value="1"/>
</dbReference>
<organism evidence="4 5">
    <name type="scientific">Sphingobacterium siyangense</name>
    <dbReference type="NCBI Taxonomy" id="459529"/>
    <lineage>
        <taxon>Bacteria</taxon>
        <taxon>Pseudomonadati</taxon>
        <taxon>Bacteroidota</taxon>
        <taxon>Sphingobacteriia</taxon>
        <taxon>Sphingobacteriales</taxon>
        <taxon>Sphingobacteriaceae</taxon>
        <taxon>Sphingobacterium</taxon>
    </lineage>
</organism>
<dbReference type="PANTHER" id="PTHR30273:SF2">
    <property type="entry name" value="PROTEIN FECR"/>
    <property type="match status" value="1"/>
</dbReference>
<comment type="caution">
    <text evidence="4">The sequence shown here is derived from an EMBL/GenBank/DDBJ whole genome shotgun (WGS) entry which is preliminary data.</text>
</comment>
<feature type="domain" description="FecR protein" evidence="2">
    <location>
        <begin position="143"/>
        <end position="239"/>
    </location>
</feature>
<keyword evidence="1" id="KW-1133">Transmembrane helix</keyword>
<evidence type="ECO:0000313" key="4">
    <source>
        <dbReference type="EMBL" id="RKF33232.1"/>
    </source>
</evidence>
<reference evidence="4 5" key="1">
    <citation type="submission" date="2016-07" db="EMBL/GenBank/DDBJ databases">
        <title>Genome analysis of Sphingobacterium siyangense T12B17.</title>
        <authorList>
            <person name="Xu D."/>
            <person name="Su Y."/>
            <person name="Zheng S."/>
        </authorList>
    </citation>
    <scope>NUCLEOTIDE SEQUENCE [LARGE SCALE GENOMIC DNA]</scope>
    <source>
        <strain evidence="4 5">T12B17</strain>
    </source>
</reference>
<evidence type="ECO:0000313" key="5">
    <source>
        <dbReference type="Proteomes" id="UP000286402"/>
    </source>
</evidence>
<feature type="transmembrane region" description="Helical" evidence="1">
    <location>
        <begin position="70"/>
        <end position="91"/>
    </location>
</feature>
<dbReference type="Gene3D" id="3.55.50.30">
    <property type="match status" value="1"/>
</dbReference>
<name>A0A420FJW6_9SPHI</name>